<feature type="non-terminal residue" evidence="2">
    <location>
        <position position="1"/>
    </location>
</feature>
<dbReference type="EMBL" id="CAJNOT010004167">
    <property type="protein sequence ID" value="CAF1419336.1"/>
    <property type="molecule type" value="Genomic_DNA"/>
</dbReference>
<feature type="region of interest" description="Disordered" evidence="1">
    <location>
        <begin position="1"/>
        <end position="38"/>
    </location>
</feature>
<comment type="caution">
    <text evidence="2">The sequence shown here is derived from an EMBL/GenBank/DDBJ whole genome shotgun (WGS) entry which is preliminary data.</text>
</comment>
<dbReference type="PANTHER" id="PTHR21301:SF10">
    <property type="entry name" value="REVERSE TRANSCRIPTASE DOMAIN-CONTAINING PROTEIN"/>
    <property type="match status" value="1"/>
</dbReference>
<organism evidence="2 3">
    <name type="scientific">Rotaria sordida</name>
    <dbReference type="NCBI Taxonomy" id="392033"/>
    <lineage>
        <taxon>Eukaryota</taxon>
        <taxon>Metazoa</taxon>
        <taxon>Spiralia</taxon>
        <taxon>Gnathifera</taxon>
        <taxon>Rotifera</taxon>
        <taxon>Eurotatoria</taxon>
        <taxon>Bdelloidea</taxon>
        <taxon>Philodinida</taxon>
        <taxon>Philodinidae</taxon>
        <taxon>Rotaria</taxon>
    </lineage>
</organism>
<proteinExistence type="predicted"/>
<name>A0A815MH17_9BILA</name>
<dbReference type="AlphaFoldDB" id="A0A815MH17"/>
<evidence type="ECO:0000256" key="1">
    <source>
        <dbReference type="SAM" id="MobiDB-lite"/>
    </source>
</evidence>
<evidence type="ECO:0000313" key="2">
    <source>
        <dbReference type="EMBL" id="CAF1419336.1"/>
    </source>
</evidence>
<evidence type="ECO:0008006" key="4">
    <source>
        <dbReference type="Google" id="ProtNLM"/>
    </source>
</evidence>
<sequence length="565" mass="66347">TKSITRNNSSNNEISDIVTDANEKEQQQQQQQQKKQKEDNELLSINYVKQFKPSYLKVSDKIFQRMLSNSIEDGNKIVQCLNTNEKLQFVRQMTETTNNLYYFDLQRQPWQDYFDLGIKENKWAPRVSKSFVKQHHTCRTYGFPKHIVEQRLQTITQQFQRTINELQQYILQSEQNVKHWQPYINPAILSNAINECVKSAQQRLRQEFDYKKKMLVLDSNDRDLITKFYNLKPNEEQIQLAKQIWQTTASILKTKAQEEILQKRAKREYKIVQSIRRFLRDRSDIVIRRTDKSKVFYIGKATDFARKSEEYMLKTEAYQEITSGRCPLSDMLCAVQTLLSSLVAQKALSFQQYSKISPKLNKLELGHYHGLPKPHKPGTPLRPIIACIHAPATLVSQFLNDLLAPIYLNVAREITFINGIDVIRKLEKYILDGHFQVTTKFIIIDVTDLYTMIPREGALHALMRFLEKNSHHGKIGTLSIDAIMRMARLILDTNCFAYNNKYYQQTRGGAMGSAFTQVLANIYMFEWEQDLIKHQTVHKGMYGRFVKHLPNEKVWWKKAERKNVE</sequence>
<feature type="compositionally biased region" description="Polar residues" evidence="1">
    <location>
        <begin position="1"/>
        <end position="14"/>
    </location>
</feature>
<accession>A0A815MH17</accession>
<reference evidence="2" key="1">
    <citation type="submission" date="2021-02" db="EMBL/GenBank/DDBJ databases">
        <authorList>
            <person name="Nowell W R."/>
        </authorList>
    </citation>
    <scope>NUCLEOTIDE SEQUENCE</scope>
</reference>
<dbReference type="Proteomes" id="UP000663864">
    <property type="component" value="Unassembled WGS sequence"/>
</dbReference>
<gene>
    <name evidence="2" type="ORF">ZHD862_LOCUS33886</name>
</gene>
<protein>
    <recommendedName>
        <fullName evidence="4">Reverse transcriptase domain-containing protein</fullName>
    </recommendedName>
</protein>
<evidence type="ECO:0000313" key="3">
    <source>
        <dbReference type="Proteomes" id="UP000663864"/>
    </source>
</evidence>
<dbReference type="PANTHER" id="PTHR21301">
    <property type="entry name" value="REVERSE TRANSCRIPTASE"/>
    <property type="match status" value="1"/>
</dbReference>